<dbReference type="Pfam" id="PF00126">
    <property type="entry name" value="HTH_1"/>
    <property type="match status" value="1"/>
</dbReference>
<dbReference type="FunFam" id="1.10.10.10:FF:000001">
    <property type="entry name" value="LysR family transcriptional regulator"/>
    <property type="match status" value="1"/>
</dbReference>
<dbReference type="Gene3D" id="1.10.10.10">
    <property type="entry name" value="Winged helix-like DNA-binding domain superfamily/Winged helix DNA-binding domain"/>
    <property type="match status" value="1"/>
</dbReference>
<feature type="domain" description="HTH lysR-type" evidence="8">
    <location>
        <begin position="12"/>
        <end position="64"/>
    </location>
</feature>
<dbReference type="InterPro" id="IPR036390">
    <property type="entry name" value="WH_DNA-bd_sf"/>
</dbReference>
<evidence type="ECO:0000256" key="5">
    <source>
        <dbReference type="ARBA" id="ARBA00054626"/>
    </source>
</evidence>
<dbReference type="PANTHER" id="PTHR30537:SF71">
    <property type="entry name" value="TRANSCRIPTIONAL REGULATORY PROTEIN"/>
    <property type="match status" value="1"/>
</dbReference>
<dbReference type="SUPFAM" id="SSF46785">
    <property type="entry name" value="Winged helix' DNA-binding domain"/>
    <property type="match status" value="1"/>
</dbReference>
<dbReference type="InterPro" id="IPR036388">
    <property type="entry name" value="WH-like_DNA-bd_sf"/>
</dbReference>
<evidence type="ECO:0000256" key="6">
    <source>
        <dbReference type="ARBA" id="ARBA00067332"/>
    </source>
</evidence>
<keyword evidence="3" id="KW-0238">DNA-binding</keyword>
<dbReference type="InterPro" id="IPR005119">
    <property type="entry name" value="LysR_subst-bd"/>
</dbReference>
<keyword evidence="4" id="KW-0804">Transcription</keyword>
<sequence length="301" mass="32466">MGRQDINRSGAMEVFVRVVDLGGFSAAARDCRMTPSAVSKLLSRLEGRLGTRLVNRSTRKLQLTPEGCVFYERSIRILAEIAEAERHASAGEQPAGRIHVNTSASFANHILAPLVSEFLHRHPAVTLDISITDLVVDLMQERADVAIRAGPMKSSQLIARKLGGTRMAIVASPAYLAERGTPTSAADIDGHLKIAFSYQRAVEGWPLIVDGARIVARLENPLRASDGEAMRHLALAGAGLARLAGFTVRRDIDAGRLVEVLEAANPGDIEEFHAVYIGQGGPLPARVRALLDFLGENVRLS</sequence>
<dbReference type="InterPro" id="IPR058163">
    <property type="entry name" value="LysR-type_TF_proteobact-type"/>
</dbReference>
<dbReference type="OrthoDB" id="9786526at2"/>
<name>A0A2W4CTB2_9HYPH</name>
<dbReference type="Gene3D" id="3.40.190.290">
    <property type="match status" value="1"/>
</dbReference>
<evidence type="ECO:0000256" key="2">
    <source>
        <dbReference type="ARBA" id="ARBA00023015"/>
    </source>
</evidence>
<protein>
    <recommendedName>
        <fullName evidence="6">HTH-type transcriptional regulator TtuA</fullName>
    </recommendedName>
    <alternativeName>
        <fullName evidence="7">Tartrate utilization transcriptional regulator</fullName>
    </alternativeName>
</protein>
<keyword evidence="2" id="KW-0805">Transcription regulation</keyword>
<dbReference type="Pfam" id="PF03466">
    <property type="entry name" value="LysR_substrate"/>
    <property type="match status" value="1"/>
</dbReference>
<dbReference type="GO" id="GO:0006351">
    <property type="term" value="P:DNA-templated transcription"/>
    <property type="evidence" value="ECO:0007669"/>
    <property type="project" value="TreeGrafter"/>
</dbReference>
<accession>A0A2W4CTB2</accession>
<proteinExistence type="inferred from homology"/>
<evidence type="ECO:0000256" key="3">
    <source>
        <dbReference type="ARBA" id="ARBA00023125"/>
    </source>
</evidence>
<dbReference type="AlphaFoldDB" id="A0A2W4CTB2"/>
<comment type="caution">
    <text evidence="9">The sequence shown here is derived from an EMBL/GenBank/DDBJ whole genome shotgun (WGS) entry which is preliminary data.</text>
</comment>
<comment type="similarity">
    <text evidence="1">Belongs to the LysR transcriptional regulatory family.</text>
</comment>
<dbReference type="GO" id="GO:0043565">
    <property type="term" value="F:sequence-specific DNA binding"/>
    <property type="evidence" value="ECO:0007669"/>
    <property type="project" value="TreeGrafter"/>
</dbReference>
<comment type="function">
    <text evidence="5">Transcriptional regulator of the ttuABCDE tartrate utilization operon.</text>
</comment>
<dbReference type="Proteomes" id="UP000248925">
    <property type="component" value="Unassembled WGS sequence"/>
</dbReference>
<gene>
    <name evidence="9" type="ORF">CPY51_11945</name>
</gene>
<dbReference type="SUPFAM" id="SSF53850">
    <property type="entry name" value="Periplasmic binding protein-like II"/>
    <property type="match status" value="1"/>
</dbReference>
<evidence type="ECO:0000256" key="7">
    <source>
        <dbReference type="ARBA" id="ARBA00083243"/>
    </source>
</evidence>
<reference evidence="9 10" key="1">
    <citation type="journal article" date="2018" name="Sci. Rep.">
        <title>Rhizobium tumorigenes sp. nov., a novel plant tumorigenic bacterium isolated from cane gall tumors on thornless blackberry.</title>
        <authorList>
            <person name="Kuzmanovi N."/>
            <person name="Smalla K."/>
            <person name="Gronow S."/>
            <person name="PuBawska J."/>
        </authorList>
    </citation>
    <scope>NUCLEOTIDE SEQUENCE [LARGE SCALE GENOMIC DNA]</scope>
    <source>
        <strain evidence="9 10">CCBAU 85046</strain>
    </source>
</reference>
<dbReference type="PROSITE" id="PS50931">
    <property type="entry name" value="HTH_LYSR"/>
    <property type="match status" value="1"/>
</dbReference>
<dbReference type="PANTHER" id="PTHR30537">
    <property type="entry name" value="HTH-TYPE TRANSCRIPTIONAL REGULATOR"/>
    <property type="match status" value="1"/>
</dbReference>
<evidence type="ECO:0000259" key="8">
    <source>
        <dbReference type="PROSITE" id="PS50931"/>
    </source>
</evidence>
<organism evidence="9 10">
    <name type="scientific">Rhizobium tubonense</name>
    <dbReference type="NCBI Taxonomy" id="484088"/>
    <lineage>
        <taxon>Bacteria</taxon>
        <taxon>Pseudomonadati</taxon>
        <taxon>Pseudomonadota</taxon>
        <taxon>Alphaproteobacteria</taxon>
        <taxon>Hyphomicrobiales</taxon>
        <taxon>Rhizobiaceae</taxon>
        <taxon>Rhizobium/Agrobacterium group</taxon>
        <taxon>Rhizobium</taxon>
    </lineage>
</organism>
<evidence type="ECO:0000313" key="9">
    <source>
        <dbReference type="EMBL" id="PZM13605.1"/>
    </source>
</evidence>
<evidence type="ECO:0000256" key="4">
    <source>
        <dbReference type="ARBA" id="ARBA00023163"/>
    </source>
</evidence>
<dbReference type="RefSeq" id="WP_111160454.1">
    <property type="nucleotide sequence ID" value="NZ_PCDP01000035.1"/>
</dbReference>
<dbReference type="GO" id="GO:0003700">
    <property type="term" value="F:DNA-binding transcription factor activity"/>
    <property type="evidence" value="ECO:0007669"/>
    <property type="project" value="InterPro"/>
</dbReference>
<dbReference type="EMBL" id="PCDP01000035">
    <property type="protein sequence ID" value="PZM13605.1"/>
    <property type="molecule type" value="Genomic_DNA"/>
</dbReference>
<evidence type="ECO:0000256" key="1">
    <source>
        <dbReference type="ARBA" id="ARBA00009437"/>
    </source>
</evidence>
<dbReference type="InterPro" id="IPR000847">
    <property type="entry name" value="LysR_HTH_N"/>
</dbReference>
<keyword evidence="10" id="KW-1185">Reference proteome</keyword>
<evidence type="ECO:0000313" key="10">
    <source>
        <dbReference type="Proteomes" id="UP000248925"/>
    </source>
</evidence>